<dbReference type="EMBL" id="CP060634">
    <property type="protein sequence ID" value="QNM05666.1"/>
    <property type="molecule type" value="Genomic_DNA"/>
</dbReference>
<dbReference type="Gene3D" id="1.25.40.10">
    <property type="entry name" value="Tetratricopeptide repeat domain"/>
    <property type="match status" value="1"/>
</dbReference>
<organism evidence="2 3">
    <name type="scientific">Qiania dongpingensis</name>
    <dbReference type="NCBI Taxonomy" id="2763669"/>
    <lineage>
        <taxon>Bacteria</taxon>
        <taxon>Bacillati</taxon>
        <taxon>Bacillota</taxon>
        <taxon>Clostridia</taxon>
        <taxon>Lachnospirales</taxon>
        <taxon>Lachnospiraceae</taxon>
        <taxon>Qiania</taxon>
    </lineage>
</organism>
<gene>
    <name evidence="2" type="ORF">H9Q78_00380</name>
</gene>
<proteinExistence type="predicted"/>
<evidence type="ECO:0000256" key="1">
    <source>
        <dbReference type="PROSITE-ProRule" id="PRU00339"/>
    </source>
</evidence>
<dbReference type="Proteomes" id="UP000515823">
    <property type="component" value="Chromosome"/>
</dbReference>
<dbReference type="RefSeq" id="WP_249302862.1">
    <property type="nucleotide sequence ID" value="NZ_CP060634.1"/>
</dbReference>
<dbReference type="InterPro" id="IPR011990">
    <property type="entry name" value="TPR-like_helical_dom_sf"/>
</dbReference>
<name>A0A7G9G4D4_9FIRM</name>
<feature type="repeat" description="TPR" evidence="1">
    <location>
        <begin position="42"/>
        <end position="75"/>
    </location>
</feature>
<accession>A0A7G9G4D4</accession>
<evidence type="ECO:0000313" key="2">
    <source>
        <dbReference type="EMBL" id="QNM05666.1"/>
    </source>
</evidence>
<reference evidence="2 3" key="1">
    <citation type="submission" date="2020-08" db="EMBL/GenBank/DDBJ databases">
        <authorList>
            <person name="Liu C."/>
            <person name="Sun Q."/>
        </authorList>
    </citation>
    <scope>NUCLEOTIDE SEQUENCE [LARGE SCALE GENOMIC DNA]</scope>
    <source>
        <strain evidence="2 3">NSJ-38</strain>
    </source>
</reference>
<dbReference type="PROSITE" id="PS51257">
    <property type="entry name" value="PROKAR_LIPOPROTEIN"/>
    <property type="match status" value="1"/>
</dbReference>
<dbReference type="Pfam" id="PF13181">
    <property type="entry name" value="TPR_8"/>
    <property type="match status" value="1"/>
</dbReference>
<sequence length="484" mass="54098">MKKDSQKKLAVLLGVLCLSLILILSACMMVFEKHESRASGRWREAIELGDIYQEEGSYEEAAVSYREAISLEPRRDEEPYVKLVDIYLLEGDYESAQSVIEEGMGCLGTYSELERQSRVAEAGLSGESQITIRSETMEESETMWMESEKSSSSGLDFAEGYYLAAQGGLIAAVSEGTGVNIYSQGQILWELSVPGICAQIAFNGEELIYVKKTEEDAYAIYRNEYDGSGEQIIGIWEDIPVPVGRIGADYYFLSAPGEGETSGLYRVDPEASQPELILSQAGQARCGGDYIYCMEQPDGTDAEAVLYQIDGAGYIMEISAGCRYMDVQDGALYFAEAEGKGQSYKWSTLIFYRYDPAEELYTVLGESKSEDGFVISMTSDSAIYCTGAERGNQYSWAYFEVDFLQGTESFLTEEISWMDAFTDDTEIYLFDYYDRILYQVMENAILESRQSISEDAVIRSIYDGWIYAESDDGQHIVVYGYGPV</sequence>
<keyword evidence="1" id="KW-0802">TPR repeat</keyword>
<dbReference type="AlphaFoldDB" id="A0A7G9G4D4"/>
<dbReference type="PROSITE" id="PS50005">
    <property type="entry name" value="TPR"/>
    <property type="match status" value="1"/>
</dbReference>
<dbReference type="KEGG" id="qdo:H9Q78_00380"/>
<protein>
    <submittedName>
        <fullName evidence="2">Uncharacterized protein</fullName>
    </submittedName>
</protein>
<evidence type="ECO:0000313" key="3">
    <source>
        <dbReference type="Proteomes" id="UP000515823"/>
    </source>
</evidence>
<dbReference type="InterPro" id="IPR019734">
    <property type="entry name" value="TPR_rpt"/>
</dbReference>
<keyword evidence="3" id="KW-1185">Reference proteome</keyword>
<dbReference type="SUPFAM" id="SSF48452">
    <property type="entry name" value="TPR-like"/>
    <property type="match status" value="1"/>
</dbReference>